<protein>
    <submittedName>
        <fullName evidence="1">Uncharacterized protein</fullName>
    </submittedName>
</protein>
<dbReference type="Proteomes" id="UP000237105">
    <property type="component" value="Unassembled WGS sequence"/>
</dbReference>
<keyword evidence="2" id="KW-1185">Reference proteome</keyword>
<evidence type="ECO:0000313" key="2">
    <source>
        <dbReference type="Proteomes" id="UP000237105"/>
    </source>
</evidence>
<sequence length="109" mass="12328">KNNLFKNVKDKISRQSGLPFTRFAFFLALGEVKAEGRVGSLCLKTGANETHQKWWISYYPASEPRKDQDKIQSPPLAFSGTFLPLRLDLQIGHQQSHDDSHTTVSQLRG</sequence>
<dbReference type="EMBL" id="JXTB01000216">
    <property type="protein sequence ID" value="PON52700.1"/>
    <property type="molecule type" value="Genomic_DNA"/>
</dbReference>
<accession>A0A2P5BV92</accession>
<reference evidence="2" key="1">
    <citation type="submission" date="2016-06" db="EMBL/GenBank/DDBJ databases">
        <title>Parallel loss of symbiosis genes in relatives of nitrogen-fixing non-legume Parasponia.</title>
        <authorList>
            <person name="Van Velzen R."/>
            <person name="Holmer R."/>
            <person name="Bu F."/>
            <person name="Rutten L."/>
            <person name="Van Zeijl A."/>
            <person name="Liu W."/>
            <person name="Santuari L."/>
            <person name="Cao Q."/>
            <person name="Sharma T."/>
            <person name="Shen D."/>
            <person name="Roswanjaya Y."/>
            <person name="Wardhani T."/>
            <person name="Kalhor M.S."/>
            <person name="Jansen J."/>
            <person name="Van den Hoogen J."/>
            <person name="Gungor B."/>
            <person name="Hartog M."/>
            <person name="Hontelez J."/>
            <person name="Verver J."/>
            <person name="Yang W.-C."/>
            <person name="Schijlen E."/>
            <person name="Repin R."/>
            <person name="Schilthuizen M."/>
            <person name="Schranz E."/>
            <person name="Heidstra R."/>
            <person name="Miyata K."/>
            <person name="Fedorova E."/>
            <person name="Kohlen W."/>
            <person name="Bisseling T."/>
            <person name="Smit S."/>
            <person name="Geurts R."/>
        </authorList>
    </citation>
    <scope>NUCLEOTIDE SEQUENCE [LARGE SCALE GENOMIC DNA]</scope>
    <source>
        <strain evidence="2">cv. WU1-14</strain>
    </source>
</reference>
<dbReference type="AlphaFoldDB" id="A0A2P5BV92"/>
<feature type="non-terminal residue" evidence="1">
    <location>
        <position position="1"/>
    </location>
</feature>
<name>A0A2P5BV92_PARAD</name>
<comment type="caution">
    <text evidence="1">The sequence shown here is derived from an EMBL/GenBank/DDBJ whole genome shotgun (WGS) entry which is preliminary data.</text>
</comment>
<evidence type="ECO:0000313" key="1">
    <source>
        <dbReference type="EMBL" id="PON52700.1"/>
    </source>
</evidence>
<gene>
    <name evidence="1" type="ORF">PanWU01x14_208100</name>
</gene>
<proteinExistence type="predicted"/>
<organism evidence="1 2">
    <name type="scientific">Parasponia andersonii</name>
    <name type="common">Sponia andersonii</name>
    <dbReference type="NCBI Taxonomy" id="3476"/>
    <lineage>
        <taxon>Eukaryota</taxon>
        <taxon>Viridiplantae</taxon>
        <taxon>Streptophyta</taxon>
        <taxon>Embryophyta</taxon>
        <taxon>Tracheophyta</taxon>
        <taxon>Spermatophyta</taxon>
        <taxon>Magnoliopsida</taxon>
        <taxon>eudicotyledons</taxon>
        <taxon>Gunneridae</taxon>
        <taxon>Pentapetalae</taxon>
        <taxon>rosids</taxon>
        <taxon>fabids</taxon>
        <taxon>Rosales</taxon>
        <taxon>Cannabaceae</taxon>
        <taxon>Parasponia</taxon>
    </lineage>
</organism>